<evidence type="ECO:0000256" key="3">
    <source>
        <dbReference type="ARBA" id="ARBA00023163"/>
    </source>
</evidence>
<dbReference type="Pfam" id="PF00440">
    <property type="entry name" value="TetR_N"/>
    <property type="match status" value="1"/>
</dbReference>
<comment type="caution">
    <text evidence="6">The sequence shown here is derived from an EMBL/GenBank/DDBJ whole genome shotgun (WGS) entry which is preliminary data.</text>
</comment>
<dbReference type="SUPFAM" id="SSF46689">
    <property type="entry name" value="Homeodomain-like"/>
    <property type="match status" value="1"/>
</dbReference>
<gene>
    <name evidence="6" type="ORF">J2S43_002434</name>
</gene>
<dbReference type="EMBL" id="JAUSRA010000001">
    <property type="protein sequence ID" value="MDP9793922.1"/>
    <property type="molecule type" value="Genomic_DNA"/>
</dbReference>
<dbReference type="PANTHER" id="PTHR30055:SF234">
    <property type="entry name" value="HTH-TYPE TRANSCRIPTIONAL REGULATOR BETI"/>
    <property type="match status" value="1"/>
</dbReference>
<dbReference type="PANTHER" id="PTHR30055">
    <property type="entry name" value="HTH-TYPE TRANSCRIPTIONAL REGULATOR RUTR"/>
    <property type="match status" value="1"/>
</dbReference>
<proteinExistence type="predicted"/>
<dbReference type="Gene3D" id="1.10.357.10">
    <property type="entry name" value="Tetracycline Repressor, domain 2"/>
    <property type="match status" value="1"/>
</dbReference>
<accession>A0ABT9MR73</accession>
<dbReference type="InterPro" id="IPR001647">
    <property type="entry name" value="HTH_TetR"/>
</dbReference>
<reference evidence="6 7" key="1">
    <citation type="submission" date="2023-07" db="EMBL/GenBank/DDBJ databases">
        <title>Sequencing the genomes of 1000 actinobacteria strains.</title>
        <authorList>
            <person name="Klenk H.-P."/>
        </authorList>
    </citation>
    <scope>NUCLEOTIDE SEQUENCE [LARGE SCALE GENOMIC DNA]</scope>
    <source>
        <strain evidence="6 7">DSM 44710</strain>
    </source>
</reference>
<protein>
    <submittedName>
        <fullName evidence="6">AcrR family transcriptional regulator</fullName>
    </submittedName>
</protein>
<dbReference type="InterPro" id="IPR050109">
    <property type="entry name" value="HTH-type_TetR-like_transc_reg"/>
</dbReference>
<organism evidence="6 7">
    <name type="scientific">Catenuloplanes nepalensis</name>
    <dbReference type="NCBI Taxonomy" id="587533"/>
    <lineage>
        <taxon>Bacteria</taxon>
        <taxon>Bacillati</taxon>
        <taxon>Actinomycetota</taxon>
        <taxon>Actinomycetes</taxon>
        <taxon>Micromonosporales</taxon>
        <taxon>Micromonosporaceae</taxon>
        <taxon>Catenuloplanes</taxon>
    </lineage>
</organism>
<dbReference type="PROSITE" id="PS50977">
    <property type="entry name" value="HTH_TETR_2"/>
    <property type="match status" value="1"/>
</dbReference>
<feature type="domain" description="HTH tetR-type" evidence="5">
    <location>
        <begin position="6"/>
        <end position="65"/>
    </location>
</feature>
<feature type="DNA-binding region" description="H-T-H motif" evidence="4">
    <location>
        <begin position="28"/>
        <end position="47"/>
    </location>
</feature>
<dbReference type="InterPro" id="IPR009057">
    <property type="entry name" value="Homeodomain-like_sf"/>
</dbReference>
<keyword evidence="2 4" id="KW-0238">DNA-binding</keyword>
<evidence type="ECO:0000256" key="4">
    <source>
        <dbReference type="PROSITE-ProRule" id="PRU00335"/>
    </source>
</evidence>
<evidence type="ECO:0000313" key="6">
    <source>
        <dbReference type="EMBL" id="MDP9793922.1"/>
    </source>
</evidence>
<evidence type="ECO:0000313" key="7">
    <source>
        <dbReference type="Proteomes" id="UP001240984"/>
    </source>
</evidence>
<dbReference type="SUPFAM" id="SSF48498">
    <property type="entry name" value="Tetracyclin repressor-like, C-terminal domain"/>
    <property type="match status" value="1"/>
</dbReference>
<sequence>MRSDARQNRERVLAAARAEFAAHGGQVSLNAVARRAGVGPGTLYRHFPTLPDLLVAIVRDDVDALCAHGRELLGDPSPGAALRSWLRELAAHATAMRGLVATELLAAEHGTALTDCHTAIEETGGALLARAERAAGRTEPIPITDVLIAVSAMAWASEHGPPDDEGRLDRLLALVTAGLP</sequence>
<evidence type="ECO:0000256" key="2">
    <source>
        <dbReference type="ARBA" id="ARBA00023125"/>
    </source>
</evidence>
<dbReference type="PRINTS" id="PR00455">
    <property type="entry name" value="HTHTETR"/>
</dbReference>
<keyword evidence="3" id="KW-0804">Transcription</keyword>
<evidence type="ECO:0000259" key="5">
    <source>
        <dbReference type="PROSITE" id="PS50977"/>
    </source>
</evidence>
<dbReference type="Proteomes" id="UP001240984">
    <property type="component" value="Unassembled WGS sequence"/>
</dbReference>
<dbReference type="InterPro" id="IPR049445">
    <property type="entry name" value="TetR_SbtR-like_C"/>
</dbReference>
<dbReference type="InterPro" id="IPR036271">
    <property type="entry name" value="Tet_transcr_reg_TetR-rel_C_sf"/>
</dbReference>
<evidence type="ECO:0000256" key="1">
    <source>
        <dbReference type="ARBA" id="ARBA00023015"/>
    </source>
</evidence>
<dbReference type="Pfam" id="PF21597">
    <property type="entry name" value="TetR_C_43"/>
    <property type="match status" value="1"/>
</dbReference>
<name>A0ABT9MR73_9ACTN</name>
<dbReference type="RefSeq" id="WP_306829016.1">
    <property type="nucleotide sequence ID" value="NZ_JAUSRA010000001.1"/>
</dbReference>
<keyword evidence="7" id="KW-1185">Reference proteome</keyword>
<keyword evidence="1" id="KW-0805">Transcription regulation</keyword>